<evidence type="ECO:0000313" key="2">
    <source>
        <dbReference type="Proteomes" id="UP000031671"/>
    </source>
</evidence>
<dbReference type="AlphaFoldDB" id="A0A0B8NTI0"/>
<reference evidence="1 2" key="1">
    <citation type="submission" date="2015-01" db="EMBL/GenBank/DDBJ databases">
        <title>Vibrio sp. C1 JCM 19231 whole genome shotgun sequence.</title>
        <authorList>
            <person name="Sawabe T."/>
            <person name="Meirelles P."/>
            <person name="Feng G."/>
            <person name="Sayaka M."/>
            <person name="Hattori M."/>
            <person name="Ohkuma M."/>
        </authorList>
    </citation>
    <scope>NUCLEOTIDE SEQUENCE [LARGE SCALE GENOMIC DNA]</scope>
    <source>
        <strain evidence="2">JCM 19231</strain>
    </source>
</reference>
<dbReference type="Proteomes" id="UP000031671">
    <property type="component" value="Unassembled WGS sequence"/>
</dbReference>
<keyword evidence="2" id="KW-1185">Reference proteome</keyword>
<proteinExistence type="predicted"/>
<comment type="caution">
    <text evidence="1">The sequence shown here is derived from an EMBL/GenBank/DDBJ whole genome shotgun (WGS) entry which is preliminary data.</text>
</comment>
<name>A0A0B8NTI0_9VIBR</name>
<organism evidence="1 2">
    <name type="scientific">Vibrio ishigakensis</name>
    <dbReference type="NCBI Taxonomy" id="1481914"/>
    <lineage>
        <taxon>Bacteria</taxon>
        <taxon>Pseudomonadati</taxon>
        <taxon>Pseudomonadota</taxon>
        <taxon>Gammaproteobacteria</taxon>
        <taxon>Vibrionales</taxon>
        <taxon>Vibrionaceae</taxon>
        <taxon>Vibrio</taxon>
    </lineage>
</organism>
<protein>
    <submittedName>
        <fullName evidence="1">Di-/tripeptide transporter</fullName>
    </submittedName>
</protein>
<dbReference type="EMBL" id="BBRZ01000001">
    <property type="protein sequence ID" value="GAM54054.1"/>
    <property type="molecule type" value="Genomic_DNA"/>
</dbReference>
<evidence type="ECO:0000313" key="1">
    <source>
        <dbReference type="EMBL" id="GAM54054.1"/>
    </source>
</evidence>
<sequence>MLTLLVLKKPFSPLGKTIDTQPISAKTWGIFVAVSVAMIALVFFMFSNMDVGQNIVYAIGLSPSDISSH</sequence>
<gene>
    <name evidence="1" type="ORF">JCM19231_3574</name>
</gene>
<accession>A0A0B8NTI0</accession>
<reference evidence="1 2" key="2">
    <citation type="submission" date="2015-01" db="EMBL/GenBank/DDBJ databases">
        <authorList>
            <consortium name="NBRP consortium"/>
            <person name="Sawabe T."/>
            <person name="Meirelles P."/>
            <person name="Feng G."/>
            <person name="Sayaka M."/>
            <person name="Hattori M."/>
            <person name="Ohkuma M."/>
        </authorList>
    </citation>
    <scope>NUCLEOTIDE SEQUENCE [LARGE SCALE GENOMIC DNA]</scope>
    <source>
        <strain evidence="2">JCM 19231</strain>
    </source>
</reference>